<keyword evidence="6" id="KW-1185">Reference proteome</keyword>
<evidence type="ECO:0000313" key="6">
    <source>
        <dbReference type="Proteomes" id="UP001596106"/>
    </source>
</evidence>
<dbReference type="SUPFAM" id="SSF52540">
    <property type="entry name" value="P-loop containing nucleoside triphosphate hydrolases"/>
    <property type="match status" value="1"/>
</dbReference>
<dbReference type="Pfam" id="PF00005">
    <property type="entry name" value="ABC_tran"/>
    <property type="match status" value="1"/>
</dbReference>
<comment type="caution">
    <text evidence="5">The sequence shown here is derived from an EMBL/GenBank/DDBJ whole genome shotgun (WGS) entry which is preliminary data.</text>
</comment>
<evidence type="ECO:0000256" key="2">
    <source>
        <dbReference type="ARBA" id="ARBA00022741"/>
    </source>
</evidence>
<evidence type="ECO:0000313" key="5">
    <source>
        <dbReference type="EMBL" id="MFC5407715.1"/>
    </source>
</evidence>
<dbReference type="PANTHER" id="PTHR24220:SF86">
    <property type="entry name" value="ABC TRANSPORTER ABCH.1"/>
    <property type="match status" value="1"/>
</dbReference>
<evidence type="ECO:0000256" key="1">
    <source>
        <dbReference type="ARBA" id="ARBA00022448"/>
    </source>
</evidence>
<dbReference type="InterPro" id="IPR017911">
    <property type="entry name" value="MacB-like_ATP-bd"/>
</dbReference>
<dbReference type="EMBL" id="JBHSMA010000001">
    <property type="protein sequence ID" value="MFC5407715.1"/>
    <property type="molecule type" value="Genomic_DNA"/>
</dbReference>
<sequence>MTVVAEVRGASKEYKTGDTTIVALQPTNAEFKEKELTLIIGPSGSGKTTLLSLIGCVIYPTAGEVYINGQAITTLSEKELAKIRLQNIGFVFQSFNLLAPLPALDNVMHPMLLMGISRKEARQRAETALEKVGMTDRMFNLPKMLSGGQQQRVAIARALVTNPRIILCDEPTASLDVKSVSVVMAELKQLAESGKSVTVVTHDLRLKQYADRIIYVNDGVASDTPSEDEEFVK</sequence>
<dbReference type="PANTHER" id="PTHR24220">
    <property type="entry name" value="IMPORT ATP-BINDING PROTEIN"/>
    <property type="match status" value="1"/>
</dbReference>
<dbReference type="InterPro" id="IPR027417">
    <property type="entry name" value="P-loop_NTPase"/>
</dbReference>
<reference evidence="6" key="1">
    <citation type="journal article" date="2019" name="Int. J. Syst. Evol. Microbiol.">
        <title>The Global Catalogue of Microorganisms (GCM) 10K type strain sequencing project: providing services to taxonomists for standard genome sequencing and annotation.</title>
        <authorList>
            <consortium name="The Broad Institute Genomics Platform"/>
            <consortium name="The Broad Institute Genome Sequencing Center for Infectious Disease"/>
            <person name="Wu L."/>
            <person name="Ma J."/>
        </authorList>
    </citation>
    <scope>NUCLEOTIDE SEQUENCE [LARGE SCALE GENOMIC DNA]</scope>
    <source>
        <strain evidence="6">CCUG 55250</strain>
    </source>
</reference>
<keyword evidence="1" id="KW-0813">Transport</keyword>
<protein>
    <submittedName>
        <fullName evidence="5">ABC transporter ATP-binding protein</fullName>
    </submittedName>
</protein>
<dbReference type="InterPro" id="IPR003593">
    <property type="entry name" value="AAA+_ATPase"/>
</dbReference>
<dbReference type="Proteomes" id="UP001596106">
    <property type="component" value="Unassembled WGS sequence"/>
</dbReference>
<accession>A0ABW0I5E1</accession>
<dbReference type="InterPro" id="IPR015854">
    <property type="entry name" value="ABC_transpr_LolD-like"/>
</dbReference>
<dbReference type="GO" id="GO:0005524">
    <property type="term" value="F:ATP binding"/>
    <property type="evidence" value="ECO:0007669"/>
    <property type="project" value="UniProtKB-KW"/>
</dbReference>
<dbReference type="PROSITE" id="PS50893">
    <property type="entry name" value="ABC_TRANSPORTER_2"/>
    <property type="match status" value="1"/>
</dbReference>
<dbReference type="PROSITE" id="PS00211">
    <property type="entry name" value="ABC_TRANSPORTER_1"/>
    <property type="match status" value="1"/>
</dbReference>
<keyword evidence="3 5" id="KW-0067">ATP-binding</keyword>
<evidence type="ECO:0000259" key="4">
    <source>
        <dbReference type="PROSITE" id="PS50893"/>
    </source>
</evidence>
<dbReference type="Gene3D" id="3.40.50.300">
    <property type="entry name" value="P-loop containing nucleotide triphosphate hydrolases"/>
    <property type="match status" value="1"/>
</dbReference>
<evidence type="ECO:0000256" key="3">
    <source>
        <dbReference type="ARBA" id="ARBA00022840"/>
    </source>
</evidence>
<feature type="domain" description="ABC transporter" evidence="4">
    <location>
        <begin position="7"/>
        <end position="232"/>
    </location>
</feature>
<proteinExistence type="predicted"/>
<dbReference type="CDD" id="cd03255">
    <property type="entry name" value="ABC_MJ0796_LolCDE_FtsE"/>
    <property type="match status" value="1"/>
</dbReference>
<keyword evidence="2" id="KW-0547">Nucleotide-binding</keyword>
<dbReference type="InterPro" id="IPR003439">
    <property type="entry name" value="ABC_transporter-like_ATP-bd"/>
</dbReference>
<dbReference type="RefSeq" id="WP_379840400.1">
    <property type="nucleotide sequence ID" value="NZ_JBHSMA010000001.1"/>
</dbReference>
<name>A0ABW0I5E1_9BACT</name>
<dbReference type="InterPro" id="IPR017871">
    <property type="entry name" value="ABC_transporter-like_CS"/>
</dbReference>
<gene>
    <name evidence="5" type="ORF">ACFPMF_00220</name>
</gene>
<organism evidence="5 6">
    <name type="scientific">Larkinella bovis</name>
    <dbReference type="NCBI Taxonomy" id="683041"/>
    <lineage>
        <taxon>Bacteria</taxon>
        <taxon>Pseudomonadati</taxon>
        <taxon>Bacteroidota</taxon>
        <taxon>Cytophagia</taxon>
        <taxon>Cytophagales</taxon>
        <taxon>Spirosomataceae</taxon>
        <taxon>Larkinella</taxon>
    </lineage>
</organism>
<dbReference type="SMART" id="SM00382">
    <property type="entry name" value="AAA"/>
    <property type="match status" value="1"/>
</dbReference>